<comment type="caution">
    <text evidence="2">The sequence shown here is derived from an EMBL/GenBank/DDBJ whole genome shotgun (WGS) entry which is preliminary data.</text>
</comment>
<dbReference type="PANTHER" id="PTHR42928:SF5">
    <property type="entry name" value="BLR1237 PROTEIN"/>
    <property type="match status" value="1"/>
</dbReference>
<dbReference type="InterPro" id="IPR042100">
    <property type="entry name" value="Bug_dom1"/>
</dbReference>
<dbReference type="Pfam" id="PF03401">
    <property type="entry name" value="TctC"/>
    <property type="match status" value="1"/>
</dbReference>
<proteinExistence type="inferred from homology"/>
<comment type="similarity">
    <text evidence="1">Belongs to the UPF0065 (bug) family.</text>
</comment>
<reference evidence="2 3" key="1">
    <citation type="submission" date="2019-05" db="EMBL/GenBank/DDBJ databases">
        <title>Marivita sp. nov. isolated from sea sediment.</title>
        <authorList>
            <person name="Kim W."/>
        </authorList>
    </citation>
    <scope>NUCLEOTIDE SEQUENCE [LARGE SCALE GENOMIC DNA]</scope>
    <source>
        <strain evidence="2 3">CAU 1492</strain>
    </source>
</reference>
<evidence type="ECO:0000313" key="3">
    <source>
        <dbReference type="Proteomes" id="UP001191082"/>
    </source>
</evidence>
<evidence type="ECO:0000256" key="1">
    <source>
        <dbReference type="ARBA" id="ARBA00006987"/>
    </source>
</evidence>
<evidence type="ECO:0000313" key="2">
    <source>
        <dbReference type="EMBL" id="TMV10559.1"/>
    </source>
</evidence>
<dbReference type="Gene3D" id="3.40.190.10">
    <property type="entry name" value="Periplasmic binding protein-like II"/>
    <property type="match status" value="1"/>
</dbReference>
<dbReference type="PIRSF" id="PIRSF017082">
    <property type="entry name" value="YflP"/>
    <property type="match status" value="1"/>
</dbReference>
<name>A0ABY2X623_9RHOB</name>
<dbReference type="EMBL" id="VCPC01000004">
    <property type="protein sequence ID" value="TMV10559.1"/>
    <property type="molecule type" value="Genomic_DNA"/>
</dbReference>
<dbReference type="CDD" id="cd07012">
    <property type="entry name" value="PBP2_Bug_TTT"/>
    <property type="match status" value="1"/>
</dbReference>
<dbReference type="SUPFAM" id="SSF53850">
    <property type="entry name" value="Periplasmic binding protein-like II"/>
    <property type="match status" value="1"/>
</dbReference>
<protein>
    <submittedName>
        <fullName evidence="2">Tripartite tricarboxylate transporter substrate binding protein</fullName>
    </submittedName>
</protein>
<dbReference type="PANTHER" id="PTHR42928">
    <property type="entry name" value="TRICARBOXYLATE-BINDING PROTEIN"/>
    <property type="match status" value="1"/>
</dbReference>
<sequence length="322" mass="33418">MAWPYCRGGETTMLKHMIGAALALGVSAGAAWADWAPSGPIKLWIGFGAGGETDTLGRLIGKEMSDATGWTVVVENKPGGGGIAMFTQLATVPADGQTIGMGVSMPVLVNLTVRADQVPFTLDSFDYLASVASAQLAIVARKDAPFDDLAGLLDHAASSDGALVGFDAKPQELLLNVLNKDGGALRPVSMKSSAELVQNLLGGHLDAAFNAGTHIPYLDSGELKMIASANAGRHSYAPDTPTVREQGYDIYVDPVFYIAAPAGLGDDVQSVLSDALLAAMNADTVRDAIQNALHTEPSGDGPEATRAMMDDGMKNVATLFGK</sequence>
<keyword evidence="3" id="KW-1185">Reference proteome</keyword>
<accession>A0ABY2X623</accession>
<organism evidence="2 3">
    <name type="scientific">Arenibacterium halophilum</name>
    <dbReference type="NCBI Taxonomy" id="2583821"/>
    <lineage>
        <taxon>Bacteria</taxon>
        <taxon>Pseudomonadati</taxon>
        <taxon>Pseudomonadota</taxon>
        <taxon>Alphaproteobacteria</taxon>
        <taxon>Rhodobacterales</taxon>
        <taxon>Paracoccaceae</taxon>
        <taxon>Arenibacterium</taxon>
    </lineage>
</organism>
<dbReference type="Proteomes" id="UP001191082">
    <property type="component" value="Unassembled WGS sequence"/>
</dbReference>
<dbReference type="InterPro" id="IPR005064">
    <property type="entry name" value="BUG"/>
</dbReference>
<dbReference type="Gene3D" id="3.40.190.150">
    <property type="entry name" value="Bordetella uptake gene, domain 1"/>
    <property type="match status" value="1"/>
</dbReference>
<gene>
    <name evidence="2" type="ORF">FGK64_17410</name>
</gene>